<dbReference type="PANTHER" id="PTHR43820:SF4">
    <property type="entry name" value="HIGH-AFFINITY BRANCHED-CHAIN AMINO ACID TRANSPORT ATP-BINDING PROTEIN LIVF"/>
    <property type="match status" value="1"/>
</dbReference>
<feature type="domain" description="ABC transporter" evidence="6">
    <location>
        <begin position="2"/>
        <end position="235"/>
    </location>
</feature>
<dbReference type="PANTHER" id="PTHR43820">
    <property type="entry name" value="HIGH-AFFINITY BRANCHED-CHAIN AMINO ACID TRANSPORT ATP-BINDING PROTEIN LIVF"/>
    <property type="match status" value="1"/>
</dbReference>
<dbReference type="Proteomes" id="UP001501470">
    <property type="component" value="Unassembled WGS sequence"/>
</dbReference>
<evidence type="ECO:0000313" key="8">
    <source>
        <dbReference type="Proteomes" id="UP001501470"/>
    </source>
</evidence>
<dbReference type="SUPFAM" id="SSF52540">
    <property type="entry name" value="P-loop containing nucleoside triphosphate hydrolases"/>
    <property type="match status" value="1"/>
</dbReference>
<gene>
    <name evidence="7" type="ORF">GCM10009827_101840</name>
</gene>
<protein>
    <submittedName>
        <fullName evidence="7">ABC transporter ATP-binding protein</fullName>
    </submittedName>
</protein>
<comment type="similarity">
    <text evidence="1">Belongs to the ABC transporter superfamily.</text>
</comment>
<evidence type="ECO:0000256" key="2">
    <source>
        <dbReference type="ARBA" id="ARBA00022448"/>
    </source>
</evidence>
<dbReference type="PROSITE" id="PS50893">
    <property type="entry name" value="ABC_TRANSPORTER_2"/>
    <property type="match status" value="1"/>
</dbReference>
<dbReference type="InterPro" id="IPR027417">
    <property type="entry name" value="P-loop_NTPase"/>
</dbReference>
<reference evidence="7 8" key="1">
    <citation type="journal article" date="2019" name="Int. J. Syst. Evol. Microbiol.">
        <title>The Global Catalogue of Microorganisms (GCM) 10K type strain sequencing project: providing services to taxonomists for standard genome sequencing and annotation.</title>
        <authorList>
            <consortium name="The Broad Institute Genomics Platform"/>
            <consortium name="The Broad Institute Genome Sequencing Center for Infectious Disease"/>
            <person name="Wu L."/>
            <person name="Ma J."/>
        </authorList>
    </citation>
    <scope>NUCLEOTIDE SEQUENCE [LARGE SCALE GENOMIC DNA]</scope>
    <source>
        <strain evidence="7 8">JCM 15933</strain>
    </source>
</reference>
<dbReference type="InterPro" id="IPR017871">
    <property type="entry name" value="ABC_transporter-like_CS"/>
</dbReference>
<evidence type="ECO:0000256" key="4">
    <source>
        <dbReference type="ARBA" id="ARBA00022840"/>
    </source>
</evidence>
<dbReference type="GO" id="GO:0005524">
    <property type="term" value="F:ATP binding"/>
    <property type="evidence" value="ECO:0007669"/>
    <property type="project" value="UniProtKB-KW"/>
</dbReference>
<name>A0ABN2CUI0_9ACTN</name>
<evidence type="ECO:0000313" key="7">
    <source>
        <dbReference type="EMBL" id="GAA1563862.1"/>
    </source>
</evidence>
<dbReference type="PROSITE" id="PS00211">
    <property type="entry name" value="ABC_TRANSPORTER_1"/>
    <property type="match status" value="1"/>
</dbReference>
<keyword evidence="5" id="KW-0029">Amino-acid transport</keyword>
<sequence>MLEIRGLTVSRGAGDILRNVDLQAHPGKLTVLLGPNGAGKTTLLDAVSGLVRHRAGNLLVNGTELSRVARVGRARMGIRHVEQGRSVFPELTVRENLAVAAPERSHRQVVELFPELAARMDVHAGLLSGGEQQMLVIARALLRTRSGRRRTEEPGVLLIDEMSMGLAPVIVARLLRTVRALTQLGMTLLLVEQFAHLVLPIADAAYVLDRGSVTFAGTPGQLQANPGLLHAAYLGGSETPPPATGGPGRDAR</sequence>
<dbReference type="RefSeq" id="WP_344512615.1">
    <property type="nucleotide sequence ID" value="NZ_BAAAQD010000033.1"/>
</dbReference>
<keyword evidence="4 7" id="KW-0067">ATP-binding</keyword>
<evidence type="ECO:0000259" key="6">
    <source>
        <dbReference type="PROSITE" id="PS50893"/>
    </source>
</evidence>
<evidence type="ECO:0000256" key="3">
    <source>
        <dbReference type="ARBA" id="ARBA00022741"/>
    </source>
</evidence>
<evidence type="ECO:0000256" key="5">
    <source>
        <dbReference type="ARBA" id="ARBA00022970"/>
    </source>
</evidence>
<accession>A0ABN2CUI0</accession>
<dbReference type="InterPro" id="IPR003593">
    <property type="entry name" value="AAA+_ATPase"/>
</dbReference>
<organism evidence="7 8">
    <name type="scientific">Dactylosporangium maewongense</name>
    <dbReference type="NCBI Taxonomy" id="634393"/>
    <lineage>
        <taxon>Bacteria</taxon>
        <taxon>Bacillati</taxon>
        <taxon>Actinomycetota</taxon>
        <taxon>Actinomycetes</taxon>
        <taxon>Micromonosporales</taxon>
        <taxon>Micromonosporaceae</taxon>
        <taxon>Dactylosporangium</taxon>
    </lineage>
</organism>
<dbReference type="EMBL" id="BAAAQD010000033">
    <property type="protein sequence ID" value="GAA1563862.1"/>
    <property type="molecule type" value="Genomic_DNA"/>
</dbReference>
<comment type="caution">
    <text evidence="7">The sequence shown here is derived from an EMBL/GenBank/DDBJ whole genome shotgun (WGS) entry which is preliminary data.</text>
</comment>
<evidence type="ECO:0000256" key="1">
    <source>
        <dbReference type="ARBA" id="ARBA00005417"/>
    </source>
</evidence>
<dbReference type="InterPro" id="IPR052156">
    <property type="entry name" value="BCAA_Transport_ATP-bd_LivF"/>
</dbReference>
<keyword evidence="3" id="KW-0547">Nucleotide-binding</keyword>
<keyword evidence="8" id="KW-1185">Reference proteome</keyword>
<keyword evidence="2" id="KW-0813">Transport</keyword>
<dbReference type="InterPro" id="IPR003439">
    <property type="entry name" value="ABC_transporter-like_ATP-bd"/>
</dbReference>
<dbReference type="Gene3D" id="3.40.50.300">
    <property type="entry name" value="P-loop containing nucleotide triphosphate hydrolases"/>
    <property type="match status" value="1"/>
</dbReference>
<proteinExistence type="inferred from homology"/>
<dbReference type="SMART" id="SM00382">
    <property type="entry name" value="AAA"/>
    <property type="match status" value="1"/>
</dbReference>
<dbReference type="Pfam" id="PF00005">
    <property type="entry name" value="ABC_tran"/>
    <property type="match status" value="1"/>
</dbReference>